<evidence type="ECO:0000313" key="2">
    <source>
        <dbReference type="Proteomes" id="UP000295416"/>
    </source>
</evidence>
<sequence>MQKTKVAVIGSAATRGCFELSNARDLEDIFDVSLIQYQSSLLSIMSEPIENYDMDENISPLYKKIITEDLDKGIFDRLKGVDPDYVVIDFAPDITYGTLRIGDRYITNNKKKLKHVKLNDQAEEFTINNNKEAYVRKWTEAFHAFVQQLNDILPSAKVVVHTANFVGSYFDKTYRLKSLRRTDIQAKNNEIKELTAAINQDGITVIDLSDNKYNTSSSHKWKAGYIHYETKYYNDFLLAFFQLVIKNLNQAKELQHEGGPSYV</sequence>
<name>A0A4R2NK83_9BACL</name>
<dbReference type="AlphaFoldDB" id="A0A4R2NK83"/>
<accession>A0A4R2NK83</accession>
<organism evidence="1 2">
    <name type="scientific">Scopulibacillus darangshiensis</name>
    <dbReference type="NCBI Taxonomy" id="442528"/>
    <lineage>
        <taxon>Bacteria</taxon>
        <taxon>Bacillati</taxon>
        <taxon>Bacillota</taxon>
        <taxon>Bacilli</taxon>
        <taxon>Bacillales</taxon>
        <taxon>Sporolactobacillaceae</taxon>
        <taxon>Scopulibacillus</taxon>
    </lineage>
</organism>
<evidence type="ECO:0008006" key="3">
    <source>
        <dbReference type="Google" id="ProtNLM"/>
    </source>
</evidence>
<dbReference type="SUPFAM" id="SSF52266">
    <property type="entry name" value="SGNH hydrolase"/>
    <property type="match status" value="1"/>
</dbReference>
<dbReference type="InterPro" id="IPR046237">
    <property type="entry name" value="DUF6270"/>
</dbReference>
<keyword evidence="2" id="KW-1185">Reference proteome</keyword>
<dbReference type="EMBL" id="SLXK01000039">
    <property type="protein sequence ID" value="TCP21861.1"/>
    <property type="molecule type" value="Genomic_DNA"/>
</dbReference>
<protein>
    <recommendedName>
        <fullName evidence="3">GDSL-like lipase/acylhydrolase family protein</fullName>
    </recommendedName>
</protein>
<proteinExistence type="predicted"/>
<dbReference type="OrthoDB" id="2005670at2"/>
<dbReference type="RefSeq" id="WP_132747656.1">
    <property type="nucleotide sequence ID" value="NZ_SLXK01000039.1"/>
</dbReference>
<dbReference type="Proteomes" id="UP000295416">
    <property type="component" value="Unassembled WGS sequence"/>
</dbReference>
<evidence type="ECO:0000313" key="1">
    <source>
        <dbReference type="EMBL" id="TCP21861.1"/>
    </source>
</evidence>
<gene>
    <name evidence="1" type="ORF">EV207_1393</name>
</gene>
<reference evidence="1 2" key="1">
    <citation type="submission" date="2019-03" db="EMBL/GenBank/DDBJ databases">
        <title>Genomic Encyclopedia of Type Strains, Phase IV (KMG-IV): sequencing the most valuable type-strain genomes for metagenomic binning, comparative biology and taxonomic classification.</title>
        <authorList>
            <person name="Goeker M."/>
        </authorList>
    </citation>
    <scope>NUCLEOTIDE SEQUENCE [LARGE SCALE GENOMIC DNA]</scope>
    <source>
        <strain evidence="1 2">DSM 19377</strain>
    </source>
</reference>
<comment type="caution">
    <text evidence="1">The sequence shown here is derived from an EMBL/GenBank/DDBJ whole genome shotgun (WGS) entry which is preliminary data.</text>
</comment>
<dbReference type="Pfam" id="PF19786">
    <property type="entry name" value="DUF6270"/>
    <property type="match status" value="1"/>
</dbReference>